<dbReference type="FunCoup" id="A0A1C7MZ53">
    <property type="interactions" value="402"/>
</dbReference>
<evidence type="ECO:0000256" key="7">
    <source>
        <dbReference type="ARBA" id="ARBA00022932"/>
    </source>
</evidence>
<dbReference type="PANTHER" id="PTHR10416">
    <property type="entry name" value="DNA POLYMERASE DELTA SUBUNIT 2"/>
    <property type="match status" value="1"/>
</dbReference>
<evidence type="ECO:0000256" key="1">
    <source>
        <dbReference type="ARBA" id="ARBA00004123"/>
    </source>
</evidence>
<evidence type="ECO:0000256" key="8">
    <source>
        <dbReference type="ARBA" id="ARBA00023242"/>
    </source>
</evidence>
<dbReference type="Pfam" id="PF18018">
    <property type="entry name" value="DNA_pol_D_N"/>
    <property type="match status" value="1"/>
</dbReference>
<evidence type="ECO:0000256" key="4">
    <source>
        <dbReference type="ARBA" id="ARBA00022679"/>
    </source>
</evidence>
<dbReference type="InterPro" id="IPR024826">
    <property type="entry name" value="DNA_pol_delta/II_ssu"/>
</dbReference>
<dbReference type="GO" id="GO:0006281">
    <property type="term" value="P:DNA repair"/>
    <property type="evidence" value="ECO:0007669"/>
    <property type="project" value="UniProtKB-ARBA"/>
</dbReference>
<dbReference type="FunFam" id="3.60.21.50:FF:000002">
    <property type="entry name" value="DNA polymerase delta small subunit"/>
    <property type="match status" value="1"/>
</dbReference>
<dbReference type="FunFam" id="2.40.50.430:FF:000002">
    <property type="entry name" value="DNA polymerase delta subunit"/>
    <property type="match status" value="1"/>
</dbReference>
<evidence type="ECO:0000256" key="6">
    <source>
        <dbReference type="ARBA" id="ARBA00022705"/>
    </source>
</evidence>
<evidence type="ECO:0000259" key="12">
    <source>
        <dbReference type="Pfam" id="PF18018"/>
    </source>
</evidence>
<feature type="region of interest" description="Disordered" evidence="10">
    <location>
        <begin position="1"/>
        <end position="21"/>
    </location>
</feature>
<dbReference type="InterPro" id="IPR041863">
    <property type="entry name" value="PolD2_C"/>
</dbReference>
<keyword evidence="4" id="KW-0808">Transferase</keyword>
<protein>
    <recommendedName>
        <fullName evidence="3">DNA-directed DNA polymerase</fullName>
        <ecNumber evidence="3">2.7.7.7</ecNumber>
    </recommendedName>
</protein>
<dbReference type="Proteomes" id="UP000093000">
    <property type="component" value="Unassembled WGS sequence"/>
</dbReference>
<keyword evidence="5" id="KW-0548">Nucleotidyltransferase</keyword>
<dbReference type="InterPro" id="IPR040663">
    <property type="entry name" value="DNA_pol_D_N"/>
</dbReference>
<organism evidence="13 14">
    <name type="scientific">Choanephora cucurbitarum</name>
    <dbReference type="NCBI Taxonomy" id="101091"/>
    <lineage>
        <taxon>Eukaryota</taxon>
        <taxon>Fungi</taxon>
        <taxon>Fungi incertae sedis</taxon>
        <taxon>Mucoromycota</taxon>
        <taxon>Mucoromycotina</taxon>
        <taxon>Mucoromycetes</taxon>
        <taxon>Mucorales</taxon>
        <taxon>Mucorineae</taxon>
        <taxon>Choanephoraceae</taxon>
        <taxon>Choanephoroideae</taxon>
        <taxon>Choanephora</taxon>
    </lineage>
</organism>
<evidence type="ECO:0000256" key="10">
    <source>
        <dbReference type="SAM" id="MobiDB-lite"/>
    </source>
</evidence>
<dbReference type="GO" id="GO:0043625">
    <property type="term" value="C:delta DNA polymerase complex"/>
    <property type="evidence" value="ECO:0007669"/>
    <property type="project" value="TreeGrafter"/>
</dbReference>
<evidence type="ECO:0000256" key="2">
    <source>
        <dbReference type="ARBA" id="ARBA00006035"/>
    </source>
</evidence>
<dbReference type="InParanoid" id="A0A1C7MZ53"/>
<name>A0A1C7MZ53_9FUNG</name>
<dbReference type="GO" id="GO:1902969">
    <property type="term" value="P:mitotic DNA replication"/>
    <property type="evidence" value="ECO:0007669"/>
    <property type="project" value="UniProtKB-ARBA"/>
</dbReference>
<reference evidence="13 14" key="1">
    <citation type="submission" date="2016-03" db="EMBL/GenBank/DDBJ databases">
        <title>Choanephora cucurbitarum.</title>
        <authorList>
            <person name="Min B."/>
            <person name="Park H."/>
            <person name="Park J.-H."/>
            <person name="Shin H.-D."/>
            <person name="Choi I.-G."/>
        </authorList>
    </citation>
    <scope>NUCLEOTIDE SEQUENCE [LARGE SCALE GENOMIC DNA]</scope>
    <source>
        <strain evidence="13 14">KUS-F28377</strain>
    </source>
</reference>
<evidence type="ECO:0000256" key="3">
    <source>
        <dbReference type="ARBA" id="ARBA00012417"/>
    </source>
</evidence>
<evidence type="ECO:0000259" key="11">
    <source>
        <dbReference type="Pfam" id="PF04042"/>
    </source>
</evidence>
<dbReference type="STRING" id="101091.A0A1C7MZ53"/>
<comment type="caution">
    <text evidence="13">The sequence shown here is derived from an EMBL/GenBank/DDBJ whole genome shotgun (WGS) entry which is preliminary data.</text>
</comment>
<dbReference type="GO" id="GO:0006273">
    <property type="term" value="P:lagging strand elongation"/>
    <property type="evidence" value="ECO:0007669"/>
    <property type="project" value="UniProtKB-ARBA"/>
</dbReference>
<dbReference type="GO" id="GO:0003887">
    <property type="term" value="F:DNA-directed DNA polymerase activity"/>
    <property type="evidence" value="ECO:0007669"/>
    <property type="project" value="UniProtKB-KW"/>
</dbReference>
<evidence type="ECO:0000256" key="9">
    <source>
        <dbReference type="ARBA" id="ARBA00049244"/>
    </source>
</evidence>
<evidence type="ECO:0000256" key="5">
    <source>
        <dbReference type="ARBA" id="ARBA00022695"/>
    </source>
</evidence>
<dbReference type="PANTHER" id="PTHR10416:SF0">
    <property type="entry name" value="DNA POLYMERASE DELTA SUBUNIT 2"/>
    <property type="match status" value="1"/>
</dbReference>
<evidence type="ECO:0000313" key="14">
    <source>
        <dbReference type="Proteomes" id="UP000093000"/>
    </source>
</evidence>
<gene>
    <name evidence="13" type="primary">POLD2</name>
    <name evidence="13" type="ORF">A0J61_09853</name>
</gene>
<dbReference type="InterPro" id="IPR007185">
    <property type="entry name" value="DNA_pol_a/d/e_bsu"/>
</dbReference>
<sequence length="474" mass="53330">MDQAAEYCSSPQTEHTTLERHHSSFDELDQLKESLLVKKRSFQQQYASVYYVRLVQLRKALEKTAKARWSSVPENPQFLSKILDIQPGRLCYMLGTVYLEMANKPNVMNNLEDEESLLRPPTPAKYRTDADVISLEDESGRIEITGNCLNKEFLVTGAVIGVLGKEVTRGAFEVMDICLPGMAEQESLKKKGNKDEANYAAILSGLHVGGKDQDDLRMQLLADFLTGELGSSADAQSSSRITRVILAGNSLSKPTKIAEKSDAVKKYGYNNQNFDASPMLQLDELLEEICSSVDVDVMPGITDPSPLHLPQQPMHPSMFVNTHRLSTFHSVTNPYWCKIEDVMFLGTSGQNVDDIYRYVHSEDRLKMAEKCMYWRHMAPSAPDTLWIYPFESRDPFIIEKCPHVYFVGNQPHFEDSLLQGPDGQKTRVVLIPSFAETGIVVLINLNTLECSAVHISDHGIQQQQQEDVEMDESS</sequence>
<comment type="catalytic activity">
    <reaction evidence="9">
        <text>DNA(n) + a 2'-deoxyribonucleoside 5'-triphosphate = DNA(n+1) + diphosphate</text>
        <dbReference type="Rhea" id="RHEA:22508"/>
        <dbReference type="Rhea" id="RHEA-COMP:17339"/>
        <dbReference type="Rhea" id="RHEA-COMP:17340"/>
        <dbReference type="ChEBI" id="CHEBI:33019"/>
        <dbReference type="ChEBI" id="CHEBI:61560"/>
        <dbReference type="ChEBI" id="CHEBI:173112"/>
        <dbReference type="EC" id="2.7.7.7"/>
    </reaction>
</comment>
<dbReference type="Gene3D" id="3.60.21.50">
    <property type="match status" value="1"/>
</dbReference>
<dbReference type="AlphaFoldDB" id="A0A1C7MZ53"/>
<dbReference type="OrthoDB" id="3763at2759"/>
<keyword evidence="8" id="KW-0539">Nucleus</keyword>
<feature type="domain" description="DNA polymerase alpha/delta/epsilon subunit B" evidence="11">
    <location>
        <begin position="201"/>
        <end position="413"/>
    </location>
</feature>
<dbReference type="CDD" id="cd07387">
    <property type="entry name" value="MPP_PolD2_C"/>
    <property type="match status" value="1"/>
</dbReference>
<evidence type="ECO:0000313" key="13">
    <source>
        <dbReference type="EMBL" id="OBZ82097.1"/>
    </source>
</evidence>
<dbReference type="EC" id="2.7.7.7" evidence="3"/>
<dbReference type="Pfam" id="PF04042">
    <property type="entry name" value="DNA_pol_E_B"/>
    <property type="match status" value="1"/>
</dbReference>
<comment type="subcellular location">
    <subcellularLocation>
        <location evidence="1">Nucleus</location>
    </subcellularLocation>
</comment>
<proteinExistence type="inferred from homology"/>
<comment type="similarity">
    <text evidence="2">Belongs to the DNA polymerase delta/II small subunit family.</text>
</comment>
<keyword evidence="7" id="KW-0239">DNA-directed DNA polymerase</keyword>
<dbReference type="EMBL" id="LUGH01000954">
    <property type="protein sequence ID" value="OBZ82097.1"/>
    <property type="molecule type" value="Genomic_DNA"/>
</dbReference>
<keyword evidence="14" id="KW-1185">Reference proteome</keyword>
<dbReference type="Gene3D" id="2.40.50.430">
    <property type="match status" value="1"/>
</dbReference>
<keyword evidence="6" id="KW-0235">DNA replication</keyword>
<accession>A0A1C7MZ53</accession>
<feature type="domain" description="DNA polymerase delta subunit OB-fold" evidence="12">
    <location>
        <begin position="45"/>
        <end position="177"/>
    </location>
</feature>
<dbReference type="GO" id="GO:0003677">
    <property type="term" value="F:DNA binding"/>
    <property type="evidence" value="ECO:0007669"/>
    <property type="project" value="InterPro"/>
</dbReference>